<name>A0A562ZLN9_9BURK</name>
<sequence length="147" mass="16209">MSPMILRFFTLVGIALAAASMQLKARAETVPDAEVQQVRAVILQQLKAFSEDDAEAAFAAATPEVRKAIGNPDRFLAMVRGNYPMVYRAAGFGFLAPEKEQGTVLQIVTIRDGNDKTWLALFSMVQQPDMSWRIGGCIVAENDWRTT</sequence>
<reference evidence="2 3" key="1">
    <citation type="submission" date="2019-07" db="EMBL/GenBank/DDBJ databases">
        <title>Caenimonas sedimenti sp. nov., isolated from activated sludge.</title>
        <authorList>
            <person name="Xu J."/>
        </authorList>
    </citation>
    <scope>NUCLEOTIDE SEQUENCE [LARGE SCALE GENOMIC DNA]</scope>
    <source>
        <strain evidence="2 3">HX-9-20</strain>
    </source>
</reference>
<evidence type="ECO:0000313" key="2">
    <source>
        <dbReference type="EMBL" id="TWO69403.1"/>
    </source>
</evidence>
<dbReference type="EMBL" id="VOBQ01000015">
    <property type="protein sequence ID" value="TWO69403.1"/>
    <property type="molecule type" value="Genomic_DNA"/>
</dbReference>
<feature type="signal peptide" evidence="1">
    <location>
        <begin position="1"/>
        <end position="17"/>
    </location>
</feature>
<dbReference type="InterPro" id="IPR032347">
    <property type="entry name" value="DUF4864"/>
</dbReference>
<keyword evidence="1" id="KW-0732">Signal</keyword>
<keyword evidence="3" id="KW-1185">Reference proteome</keyword>
<comment type="caution">
    <text evidence="2">The sequence shown here is derived from an EMBL/GenBank/DDBJ whole genome shotgun (WGS) entry which is preliminary data.</text>
</comment>
<dbReference type="AlphaFoldDB" id="A0A562ZLN9"/>
<gene>
    <name evidence="2" type="ORF">FN976_19125</name>
</gene>
<organism evidence="2 3">
    <name type="scientific">Caenimonas sedimenti</name>
    <dbReference type="NCBI Taxonomy" id="2596921"/>
    <lineage>
        <taxon>Bacteria</taxon>
        <taxon>Pseudomonadati</taxon>
        <taxon>Pseudomonadota</taxon>
        <taxon>Betaproteobacteria</taxon>
        <taxon>Burkholderiales</taxon>
        <taxon>Comamonadaceae</taxon>
        <taxon>Caenimonas</taxon>
    </lineage>
</organism>
<accession>A0A562ZLN9</accession>
<protein>
    <submittedName>
        <fullName evidence="2">DUF4864 domain-containing protein</fullName>
    </submittedName>
</protein>
<dbReference type="OrthoDB" id="9130422at2"/>
<feature type="chain" id="PRO_5022038314" evidence="1">
    <location>
        <begin position="18"/>
        <end position="147"/>
    </location>
</feature>
<evidence type="ECO:0000313" key="3">
    <source>
        <dbReference type="Proteomes" id="UP000318199"/>
    </source>
</evidence>
<dbReference type="RefSeq" id="WP_145894661.1">
    <property type="nucleotide sequence ID" value="NZ_VOBQ01000015.1"/>
</dbReference>
<dbReference type="Pfam" id="PF16156">
    <property type="entry name" value="DUF4864"/>
    <property type="match status" value="1"/>
</dbReference>
<evidence type="ECO:0000256" key="1">
    <source>
        <dbReference type="SAM" id="SignalP"/>
    </source>
</evidence>
<proteinExistence type="predicted"/>
<dbReference type="Proteomes" id="UP000318199">
    <property type="component" value="Unassembled WGS sequence"/>
</dbReference>